<dbReference type="RefSeq" id="WP_371735047.1">
    <property type="nucleotide sequence ID" value="NZ_JBGONM010000079.1"/>
</dbReference>
<sequence>TRNSKLETRNSKLETRNSTNTGDAVGMNEGKVIDVWHAAPMHAGTVFVVPDGCRDVIVTGNNFGVVDVHVSPLFHTTLAIDIQPHQQLTGYRLQAGTVLDEDALLAALAADEHDVEGKIATFASSNGNLTEALSCMSQRLGSVASIAAELGVSERTLQRHVQQHSGKSPLFWLRLARIRQSALALVTGNSLDNTPRLSVCDIAFEFGFSDQAHFCREIKHWFGVTPEQLKNRQDLIDQLYQAGY</sequence>
<dbReference type="PANTHER" id="PTHR46796">
    <property type="entry name" value="HTH-TYPE TRANSCRIPTIONAL ACTIVATOR RHAS-RELATED"/>
    <property type="match status" value="1"/>
</dbReference>
<reference evidence="6 7" key="1">
    <citation type="submission" date="2024-06" db="EMBL/GenBank/DDBJ databases">
        <authorList>
            <person name="Steensen K."/>
            <person name="Seneca J."/>
            <person name="Bartlau N."/>
            <person name="Yu A.X."/>
            <person name="Polz M.F."/>
        </authorList>
    </citation>
    <scope>NUCLEOTIDE SEQUENCE [LARGE SCALE GENOMIC DNA]</scope>
    <source>
        <strain evidence="6 7">1F260</strain>
    </source>
</reference>
<accession>A0ABV4L7T9</accession>
<comment type="caution">
    <text evidence="6">The sequence shown here is derived from an EMBL/GenBank/DDBJ whole genome shotgun (WGS) entry which is preliminary data.</text>
</comment>
<keyword evidence="1" id="KW-0805">Transcription regulation</keyword>
<keyword evidence="2" id="KW-0238">DNA-binding</keyword>
<dbReference type="SUPFAM" id="SSF46689">
    <property type="entry name" value="Homeodomain-like"/>
    <property type="match status" value="1"/>
</dbReference>
<dbReference type="InterPro" id="IPR009057">
    <property type="entry name" value="Homeodomain-like_sf"/>
</dbReference>
<dbReference type="EMBL" id="JBGONM010000079">
    <property type="protein sequence ID" value="MEZ8083760.1"/>
    <property type="molecule type" value="Genomic_DNA"/>
</dbReference>
<dbReference type="Proteomes" id="UP001569154">
    <property type="component" value="Unassembled WGS sequence"/>
</dbReference>
<feature type="region of interest" description="Disordered" evidence="4">
    <location>
        <begin position="1"/>
        <end position="24"/>
    </location>
</feature>
<feature type="compositionally biased region" description="Basic and acidic residues" evidence="4">
    <location>
        <begin position="1"/>
        <end position="15"/>
    </location>
</feature>
<evidence type="ECO:0000256" key="4">
    <source>
        <dbReference type="SAM" id="MobiDB-lite"/>
    </source>
</evidence>
<dbReference type="Pfam" id="PF12833">
    <property type="entry name" value="HTH_18"/>
    <property type="match status" value="1"/>
</dbReference>
<protein>
    <submittedName>
        <fullName evidence="6">Helix-turn-helix domain-containing protein</fullName>
    </submittedName>
</protein>
<dbReference type="Gene3D" id="1.10.10.60">
    <property type="entry name" value="Homeodomain-like"/>
    <property type="match status" value="1"/>
</dbReference>
<dbReference type="SMART" id="SM00342">
    <property type="entry name" value="HTH_ARAC"/>
    <property type="match status" value="1"/>
</dbReference>
<dbReference type="PROSITE" id="PS01124">
    <property type="entry name" value="HTH_ARAC_FAMILY_2"/>
    <property type="match status" value="1"/>
</dbReference>
<feature type="domain" description="HTH araC/xylS-type" evidence="5">
    <location>
        <begin position="127"/>
        <end position="232"/>
    </location>
</feature>
<feature type="non-terminal residue" evidence="6">
    <location>
        <position position="1"/>
    </location>
</feature>
<evidence type="ECO:0000259" key="5">
    <source>
        <dbReference type="PROSITE" id="PS01124"/>
    </source>
</evidence>
<keyword evidence="3" id="KW-0804">Transcription</keyword>
<gene>
    <name evidence="6" type="ORF">ACED35_21820</name>
</gene>
<keyword evidence="7" id="KW-1185">Reference proteome</keyword>
<evidence type="ECO:0000313" key="7">
    <source>
        <dbReference type="Proteomes" id="UP001569154"/>
    </source>
</evidence>
<name>A0ABV4L7T9_9GAMM</name>
<evidence type="ECO:0000313" key="6">
    <source>
        <dbReference type="EMBL" id="MEZ8083760.1"/>
    </source>
</evidence>
<dbReference type="PRINTS" id="PR00032">
    <property type="entry name" value="HTHARAC"/>
</dbReference>
<organism evidence="6 7">
    <name type="scientific">Enterovibrio norvegicus</name>
    <dbReference type="NCBI Taxonomy" id="188144"/>
    <lineage>
        <taxon>Bacteria</taxon>
        <taxon>Pseudomonadati</taxon>
        <taxon>Pseudomonadota</taxon>
        <taxon>Gammaproteobacteria</taxon>
        <taxon>Vibrionales</taxon>
        <taxon>Vibrionaceae</taxon>
        <taxon>Enterovibrio</taxon>
    </lineage>
</organism>
<dbReference type="PANTHER" id="PTHR46796:SF13">
    <property type="entry name" value="HTH-TYPE TRANSCRIPTIONAL ACTIVATOR RHAS"/>
    <property type="match status" value="1"/>
</dbReference>
<proteinExistence type="predicted"/>
<dbReference type="InterPro" id="IPR020449">
    <property type="entry name" value="Tscrpt_reg_AraC-type_HTH"/>
</dbReference>
<dbReference type="InterPro" id="IPR018060">
    <property type="entry name" value="HTH_AraC"/>
</dbReference>
<evidence type="ECO:0000256" key="2">
    <source>
        <dbReference type="ARBA" id="ARBA00023125"/>
    </source>
</evidence>
<evidence type="ECO:0000256" key="1">
    <source>
        <dbReference type="ARBA" id="ARBA00023015"/>
    </source>
</evidence>
<evidence type="ECO:0000256" key="3">
    <source>
        <dbReference type="ARBA" id="ARBA00023163"/>
    </source>
</evidence>
<dbReference type="InterPro" id="IPR050204">
    <property type="entry name" value="AraC_XylS_family_regulators"/>
</dbReference>